<evidence type="ECO:0000313" key="1">
    <source>
        <dbReference type="EMBL" id="KAJ7678641.1"/>
    </source>
</evidence>
<sequence>MSASTLEALGEDILIRILSSLDIYSTLCVSQLYVNHYLNDIGSVRQLWILHIQTLAHRNLIELPPSLVLADLSTASLLDLVKHVVTGPATWAAGVNLVFPPRLRYGRCWMTLNGSMQTAGPNCSMEDAICSSRLRRLLNFGTWLRSA</sequence>
<keyword evidence="2" id="KW-1185">Reference proteome</keyword>
<evidence type="ECO:0000313" key="2">
    <source>
        <dbReference type="Proteomes" id="UP001221757"/>
    </source>
</evidence>
<protein>
    <recommendedName>
        <fullName evidence="3">F-box domain-containing protein</fullName>
    </recommendedName>
</protein>
<proteinExistence type="predicted"/>
<evidence type="ECO:0008006" key="3">
    <source>
        <dbReference type="Google" id="ProtNLM"/>
    </source>
</evidence>
<dbReference type="EMBL" id="JARKIE010000133">
    <property type="protein sequence ID" value="KAJ7678641.1"/>
    <property type="molecule type" value="Genomic_DNA"/>
</dbReference>
<organism evidence="1 2">
    <name type="scientific">Mycena rosella</name>
    <name type="common">Pink bonnet</name>
    <name type="synonym">Agaricus rosellus</name>
    <dbReference type="NCBI Taxonomy" id="1033263"/>
    <lineage>
        <taxon>Eukaryota</taxon>
        <taxon>Fungi</taxon>
        <taxon>Dikarya</taxon>
        <taxon>Basidiomycota</taxon>
        <taxon>Agaricomycotina</taxon>
        <taxon>Agaricomycetes</taxon>
        <taxon>Agaricomycetidae</taxon>
        <taxon>Agaricales</taxon>
        <taxon>Marasmiineae</taxon>
        <taxon>Mycenaceae</taxon>
        <taxon>Mycena</taxon>
    </lineage>
</organism>
<gene>
    <name evidence="1" type="ORF">B0H17DRAFT_1206699</name>
</gene>
<comment type="caution">
    <text evidence="1">The sequence shown here is derived from an EMBL/GenBank/DDBJ whole genome shotgun (WGS) entry which is preliminary data.</text>
</comment>
<name>A0AAD7G8Q9_MYCRO</name>
<reference evidence="1" key="1">
    <citation type="submission" date="2023-03" db="EMBL/GenBank/DDBJ databases">
        <title>Massive genome expansion in bonnet fungi (Mycena s.s.) driven by repeated elements and novel gene families across ecological guilds.</title>
        <authorList>
            <consortium name="Lawrence Berkeley National Laboratory"/>
            <person name="Harder C.B."/>
            <person name="Miyauchi S."/>
            <person name="Viragh M."/>
            <person name="Kuo A."/>
            <person name="Thoen E."/>
            <person name="Andreopoulos B."/>
            <person name="Lu D."/>
            <person name="Skrede I."/>
            <person name="Drula E."/>
            <person name="Henrissat B."/>
            <person name="Morin E."/>
            <person name="Kohler A."/>
            <person name="Barry K."/>
            <person name="LaButti K."/>
            <person name="Morin E."/>
            <person name="Salamov A."/>
            <person name="Lipzen A."/>
            <person name="Mereny Z."/>
            <person name="Hegedus B."/>
            <person name="Baldrian P."/>
            <person name="Stursova M."/>
            <person name="Weitz H."/>
            <person name="Taylor A."/>
            <person name="Grigoriev I.V."/>
            <person name="Nagy L.G."/>
            <person name="Martin F."/>
            <person name="Kauserud H."/>
        </authorList>
    </citation>
    <scope>NUCLEOTIDE SEQUENCE</scope>
    <source>
        <strain evidence="1">CBHHK067</strain>
    </source>
</reference>
<dbReference type="Proteomes" id="UP001221757">
    <property type="component" value="Unassembled WGS sequence"/>
</dbReference>
<dbReference type="AlphaFoldDB" id="A0AAD7G8Q9"/>
<accession>A0AAD7G8Q9</accession>